<sequence length="651" mass="68845">MVGILIRMKLAVLRHSMTGQRAADMIGGGVLGLVLAGGTIWLALHDWPVDGLPLDLVGAAFAVWMIGWLFGPVLFGGGDETLRPEHLALLPIPPRRLAFGLLAVAFVGVAPVVSLVAFTALIVVALPVGGAAALIAVPVVFLQLLFVVLASRFVTAALSTLMRAKIGAVLAAVISGGILALTHTGWVLKPTIQYALTAGFPDNLAAWVRRLPSGWGIVAVEAAGRGDWLLAAAVPAGFAVLSVLAMLGWSALLVRRLSHRSASGRPARGRTAAQQVRGGGVRAVVGRELRTASRDLMRFHYLVFSLVYALAFCLLPLLVDLPIFVPFIGVAFGIWAAAISANLYGEDGTVIWQTVLTPGAARKDVRGRQLAWLLLTAPVVVVLSVVPTLLSGQTWAWPWLAALVPALVGGGAGVIVLISVLRPVPMTDPHKRSGNLLENGTDFTQVLLMLVLVAATAAPAYLTVRYGPDWAGAGVGLVTGILLAWLLGDLAAKHLEATGPDLLATMRAATSRRSNLTGDVDWDQITASLGGVDLGESRLGIEKASPARRAAVYVCFIVCWVPLIAQGVVPAFLKYTDPDRDSWFVARLVPEELHWPVVGVMVLLGLGLIAAGFHQLRLARRESRQATVDRAGLAAAPVVTRHPERVDELNH</sequence>
<evidence type="ECO:0000256" key="1">
    <source>
        <dbReference type="SAM" id="Phobius"/>
    </source>
</evidence>
<dbReference type="AlphaFoldDB" id="A0A1C4YMK0"/>
<feature type="transmembrane region" description="Helical" evidence="1">
    <location>
        <begin position="323"/>
        <end position="344"/>
    </location>
</feature>
<feature type="transmembrane region" description="Helical" evidence="1">
    <location>
        <begin position="299"/>
        <end position="317"/>
    </location>
</feature>
<reference evidence="3" key="1">
    <citation type="submission" date="2016-06" db="EMBL/GenBank/DDBJ databases">
        <authorList>
            <person name="Varghese N."/>
            <person name="Submissions Spin"/>
        </authorList>
    </citation>
    <scope>NUCLEOTIDE SEQUENCE [LARGE SCALE GENOMIC DNA]</scope>
    <source>
        <strain evidence="3">DSM 45160</strain>
    </source>
</reference>
<gene>
    <name evidence="2" type="ORF">GA0070612_4973</name>
</gene>
<organism evidence="2 3">
    <name type="scientific">Micromonospora chokoriensis</name>
    <dbReference type="NCBI Taxonomy" id="356851"/>
    <lineage>
        <taxon>Bacteria</taxon>
        <taxon>Bacillati</taxon>
        <taxon>Actinomycetota</taxon>
        <taxon>Actinomycetes</taxon>
        <taxon>Micromonosporales</taxon>
        <taxon>Micromonosporaceae</taxon>
        <taxon>Micromonospora</taxon>
    </lineage>
</organism>
<feature type="transmembrane region" description="Helical" evidence="1">
    <location>
        <begin position="56"/>
        <end position="76"/>
    </location>
</feature>
<feature type="transmembrane region" description="Helical" evidence="1">
    <location>
        <begin position="228"/>
        <end position="254"/>
    </location>
</feature>
<feature type="transmembrane region" description="Helical" evidence="1">
    <location>
        <begin position="396"/>
        <end position="421"/>
    </location>
</feature>
<feature type="transmembrane region" description="Helical" evidence="1">
    <location>
        <begin position="550"/>
        <end position="573"/>
    </location>
</feature>
<protein>
    <submittedName>
        <fullName evidence="2">ABC-2 type transport system permease protein</fullName>
    </submittedName>
</protein>
<feature type="transmembrane region" description="Helical" evidence="1">
    <location>
        <begin position="593"/>
        <end position="614"/>
    </location>
</feature>
<feature type="transmembrane region" description="Helical" evidence="1">
    <location>
        <begin position="370"/>
        <end position="390"/>
    </location>
</feature>
<keyword evidence="1" id="KW-0812">Transmembrane</keyword>
<dbReference type="EMBL" id="LT607409">
    <property type="protein sequence ID" value="SCF21877.1"/>
    <property type="molecule type" value="Genomic_DNA"/>
</dbReference>
<evidence type="ECO:0000313" key="3">
    <source>
        <dbReference type="Proteomes" id="UP000198224"/>
    </source>
</evidence>
<proteinExistence type="predicted"/>
<keyword evidence="1" id="KW-1133">Transmembrane helix</keyword>
<feature type="transmembrane region" description="Helical" evidence="1">
    <location>
        <begin position="166"/>
        <end position="188"/>
    </location>
</feature>
<keyword evidence="1" id="KW-0472">Membrane</keyword>
<feature type="transmembrane region" description="Helical" evidence="1">
    <location>
        <begin position="21"/>
        <end position="44"/>
    </location>
</feature>
<feature type="transmembrane region" description="Helical" evidence="1">
    <location>
        <begin position="97"/>
        <end position="126"/>
    </location>
</feature>
<keyword evidence="3" id="KW-1185">Reference proteome</keyword>
<feature type="transmembrane region" description="Helical" evidence="1">
    <location>
        <begin position="132"/>
        <end position="154"/>
    </location>
</feature>
<name>A0A1C4YMK0_9ACTN</name>
<evidence type="ECO:0000313" key="2">
    <source>
        <dbReference type="EMBL" id="SCF21877.1"/>
    </source>
</evidence>
<accession>A0A1C4YMK0</accession>
<feature type="transmembrane region" description="Helical" evidence="1">
    <location>
        <begin position="470"/>
        <end position="488"/>
    </location>
</feature>
<dbReference type="Proteomes" id="UP000198224">
    <property type="component" value="Chromosome I"/>
</dbReference>
<dbReference type="RefSeq" id="WP_157742588.1">
    <property type="nucleotide sequence ID" value="NZ_LT607409.1"/>
</dbReference>
<feature type="transmembrane region" description="Helical" evidence="1">
    <location>
        <begin position="442"/>
        <end position="464"/>
    </location>
</feature>